<organism evidence="2 3">
    <name type="scientific">Neolewinella aquimaris</name>
    <dbReference type="NCBI Taxonomy" id="1835722"/>
    <lineage>
        <taxon>Bacteria</taxon>
        <taxon>Pseudomonadati</taxon>
        <taxon>Bacteroidota</taxon>
        <taxon>Saprospiria</taxon>
        <taxon>Saprospirales</taxon>
        <taxon>Lewinellaceae</taxon>
        <taxon>Neolewinella</taxon>
    </lineage>
</organism>
<evidence type="ECO:0000259" key="1">
    <source>
        <dbReference type="Pfam" id="PF10728"/>
    </source>
</evidence>
<name>A0A840DWU9_9BACT</name>
<dbReference type="InterPro" id="IPR018931">
    <property type="entry name" value="DUF2520"/>
</dbReference>
<gene>
    <name evidence="2" type="ORF">GGR28_000082</name>
</gene>
<dbReference type="Pfam" id="PF10728">
    <property type="entry name" value="DUF2520"/>
    <property type="match status" value="1"/>
</dbReference>
<evidence type="ECO:0000313" key="3">
    <source>
        <dbReference type="Proteomes" id="UP000576209"/>
    </source>
</evidence>
<dbReference type="Proteomes" id="UP000576209">
    <property type="component" value="Unassembled WGS sequence"/>
</dbReference>
<dbReference type="AlphaFoldDB" id="A0A840DWU9"/>
<protein>
    <submittedName>
        <fullName evidence="2">Putative short-subunit dehydrogenase-like oxidoreductase (DUF2520 family)</fullName>
    </submittedName>
</protein>
<dbReference type="PANTHER" id="PTHR40459">
    <property type="entry name" value="CONSERVED HYPOTHETICAL ALANINE AND LEUCINE RICH PROTEIN"/>
    <property type="match status" value="1"/>
</dbReference>
<dbReference type="InterPro" id="IPR037108">
    <property type="entry name" value="TM1727-like_C_sf"/>
</dbReference>
<dbReference type="InterPro" id="IPR008927">
    <property type="entry name" value="6-PGluconate_DH-like_C_sf"/>
</dbReference>
<accession>A0A840DWU9</accession>
<dbReference type="EMBL" id="JACIFF010000001">
    <property type="protein sequence ID" value="MBB4077481.1"/>
    <property type="molecule type" value="Genomic_DNA"/>
</dbReference>
<proteinExistence type="predicted"/>
<sequence>MPETKIAIVGSGNLAWHLAAVLDGPGVVVSRSNLSSTDWPLPVIDYDQLARLRPATVVLAVPDNRIGEVSDRLAEVLPATTTVYHTSGATPVDRISSYFRHRGVLWPIRSLRRGDPVTDWRDLPLVIYATDEITRDRLTSLAAALSDTVAYLDDAQRAQLHLAAVFSNNFVTALYEIAYQLCHQHHIPFDLLLPIIRKTAEQQDGSRPADRQTGAAARNDTITMQRHLDLLSDARYEKLYRDLSRLILQYRLPKDDLDLRRDPDDDF</sequence>
<evidence type="ECO:0000313" key="2">
    <source>
        <dbReference type="EMBL" id="MBB4077481.1"/>
    </source>
</evidence>
<keyword evidence="3" id="KW-1185">Reference proteome</keyword>
<dbReference type="PANTHER" id="PTHR40459:SF1">
    <property type="entry name" value="CONSERVED HYPOTHETICAL ALANINE AND LEUCINE RICH PROTEIN"/>
    <property type="match status" value="1"/>
</dbReference>
<dbReference type="InterPro" id="IPR036291">
    <property type="entry name" value="NAD(P)-bd_dom_sf"/>
</dbReference>
<dbReference type="SUPFAM" id="SSF48179">
    <property type="entry name" value="6-phosphogluconate dehydrogenase C-terminal domain-like"/>
    <property type="match status" value="1"/>
</dbReference>
<dbReference type="Gene3D" id="1.10.1040.20">
    <property type="entry name" value="ProC-like, C-terminal domain"/>
    <property type="match status" value="1"/>
</dbReference>
<dbReference type="Gene3D" id="3.40.50.720">
    <property type="entry name" value="NAD(P)-binding Rossmann-like Domain"/>
    <property type="match status" value="1"/>
</dbReference>
<dbReference type="SUPFAM" id="SSF51735">
    <property type="entry name" value="NAD(P)-binding Rossmann-fold domains"/>
    <property type="match status" value="1"/>
</dbReference>
<dbReference type="RefSeq" id="WP_183493745.1">
    <property type="nucleotide sequence ID" value="NZ_JACIFF010000001.1"/>
</dbReference>
<feature type="domain" description="DUF2520" evidence="1">
    <location>
        <begin position="125"/>
        <end position="245"/>
    </location>
</feature>
<comment type="caution">
    <text evidence="2">The sequence shown here is derived from an EMBL/GenBank/DDBJ whole genome shotgun (WGS) entry which is preliminary data.</text>
</comment>
<reference evidence="2 3" key="1">
    <citation type="submission" date="2020-08" db="EMBL/GenBank/DDBJ databases">
        <title>Genomic Encyclopedia of Type Strains, Phase IV (KMG-IV): sequencing the most valuable type-strain genomes for metagenomic binning, comparative biology and taxonomic classification.</title>
        <authorList>
            <person name="Goeker M."/>
        </authorList>
    </citation>
    <scope>NUCLEOTIDE SEQUENCE [LARGE SCALE GENOMIC DNA]</scope>
    <source>
        <strain evidence="2 3">DSM 105137</strain>
    </source>
</reference>